<dbReference type="InterPro" id="IPR011006">
    <property type="entry name" value="CheY-like_superfamily"/>
</dbReference>
<accession>A0A2R8BY81</accession>
<evidence type="ECO:0000313" key="4">
    <source>
        <dbReference type="Proteomes" id="UP000244912"/>
    </source>
</evidence>
<evidence type="ECO:0000256" key="1">
    <source>
        <dbReference type="PROSITE-ProRule" id="PRU00169"/>
    </source>
</evidence>
<feature type="modified residue" description="4-aspartylphosphate" evidence="1">
    <location>
        <position position="75"/>
    </location>
</feature>
<evidence type="ECO:0000259" key="2">
    <source>
        <dbReference type="PROSITE" id="PS50110"/>
    </source>
</evidence>
<gene>
    <name evidence="3" type="ORF">PAA8504_02967</name>
</gene>
<name>A0A2R8BY81_9RHOB</name>
<dbReference type="EMBL" id="ONZF01000007">
    <property type="protein sequence ID" value="SPJ25121.1"/>
    <property type="molecule type" value="Genomic_DNA"/>
</dbReference>
<dbReference type="SMART" id="SM00448">
    <property type="entry name" value="REC"/>
    <property type="match status" value="1"/>
</dbReference>
<dbReference type="GO" id="GO:0000160">
    <property type="term" value="P:phosphorelay signal transduction system"/>
    <property type="evidence" value="ECO:0007669"/>
    <property type="project" value="InterPro"/>
</dbReference>
<proteinExistence type="predicted"/>
<protein>
    <recommendedName>
        <fullName evidence="2">Response regulatory domain-containing protein</fullName>
    </recommendedName>
</protein>
<evidence type="ECO:0000313" key="3">
    <source>
        <dbReference type="EMBL" id="SPJ25121.1"/>
    </source>
</evidence>
<dbReference type="Gene3D" id="3.40.50.2300">
    <property type="match status" value="1"/>
</dbReference>
<dbReference type="InterPro" id="IPR001789">
    <property type="entry name" value="Sig_transdc_resp-reg_receiver"/>
</dbReference>
<dbReference type="Proteomes" id="UP000244912">
    <property type="component" value="Unassembled WGS sequence"/>
</dbReference>
<feature type="domain" description="Response regulatory" evidence="2">
    <location>
        <begin position="26"/>
        <end position="137"/>
    </location>
</feature>
<reference evidence="3 4" key="1">
    <citation type="submission" date="2018-03" db="EMBL/GenBank/DDBJ databases">
        <authorList>
            <person name="Keele B.F."/>
        </authorList>
    </citation>
    <scope>NUCLEOTIDE SEQUENCE [LARGE SCALE GENOMIC DNA]</scope>
    <source>
        <strain evidence="3 4">CECT 8504</strain>
    </source>
</reference>
<keyword evidence="4" id="KW-1185">Reference proteome</keyword>
<organism evidence="3 4">
    <name type="scientific">Palleronia abyssalis</name>
    <dbReference type="NCBI Taxonomy" id="1501240"/>
    <lineage>
        <taxon>Bacteria</taxon>
        <taxon>Pseudomonadati</taxon>
        <taxon>Pseudomonadota</taxon>
        <taxon>Alphaproteobacteria</taxon>
        <taxon>Rhodobacterales</taxon>
        <taxon>Roseobacteraceae</taxon>
        <taxon>Palleronia</taxon>
    </lineage>
</organism>
<dbReference type="PROSITE" id="PS50110">
    <property type="entry name" value="RESPONSE_REGULATORY"/>
    <property type="match status" value="1"/>
</dbReference>
<dbReference type="SUPFAM" id="SSF52172">
    <property type="entry name" value="CheY-like"/>
    <property type="match status" value="1"/>
</dbReference>
<keyword evidence="1" id="KW-0597">Phosphoprotein</keyword>
<dbReference type="AlphaFoldDB" id="A0A2R8BY81"/>
<sequence>MDFGFNFGSRARAKKMYDMSSNEPTRVLVLEDEPMILMELAFAVEDRGGQPISTHSVEQAMEAISSTPPHAAILDVNLGRGTTCESVAKSLQEAGIPFILHSGDLIRQGELIARIGAEVIAKPASSDTVADRALALARSRATN</sequence>